<name>A0ABM1EKM9_PRICU</name>
<dbReference type="Gene3D" id="1.25.40.470">
    <property type="match status" value="1"/>
</dbReference>
<keyword evidence="4" id="KW-1185">Reference proteome</keyword>
<dbReference type="PANTHER" id="PTHR12764:SF5">
    <property type="entry name" value="LD29485P"/>
    <property type="match status" value="1"/>
</dbReference>
<dbReference type="InterPro" id="IPR036322">
    <property type="entry name" value="WD40_repeat_dom_sf"/>
</dbReference>
<evidence type="ECO:0000313" key="5">
    <source>
        <dbReference type="RefSeq" id="XP_014672750.1"/>
    </source>
</evidence>
<evidence type="ECO:0000256" key="2">
    <source>
        <dbReference type="ARBA" id="ARBA00022737"/>
    </source>
</evidence>
<accession>A0ABM1EKM9</accession>
<dbReference type="GeneID" id="106813198"/>
<dbReference type="PANTHER" id="PTHR12764">
    <property type="entry name" value="WD REPEAT DOMAIN-RELATED"/>
    <property type="match status" value="1"/>
</dbReference>
<dbReference type="InterPro" id="IPR039857">
    <property type="entry name" value="Ift122/121"/>
</dbReference>
<sequence length="438" mass="50139">MAVDSFIYFANIRPDYKWGYCTNTVVYAFLKPEKAEHCVVFWNWSSGEKYIKYVKNLLSISACGDQCCLATREDDSTNGQCVLILCNSIGTPLDTKYIDIEPMYVTMTTTHIFAASKEAFYVWQFKIPKQLAAMEIAGKKPMGRERLYHIDDSPSGIADAIKDNSKAYIENMKQPTKDPICCISATDKLLIIGRESGTLNRYSLPQVALINRNQLMTRPQQIALNCTSTRLAIIDISGNLTFYDFTVSYKDGTDQETSGELLKFERKDVWDMKWAEDNSELFSMMEKTRMYIFRNLEPEEPILSSGYICEFTDLEIKAVLLDEIMKDPDQPSKDAMMEMEIKALRDSRDLLEKVGTDEALKFIEEKPHPRLWRLLGESALQKQELKTAELAFVRCKDYQAIQFIKKLQTMQVLHGSIARQHCSPTFTKCGAWSRGIVV</sequence>
<proteinExistence type="predicted"/>
<evidence type="ECO:0000313" key="4">
    <source>
        <dbReference type="Proteomes" id="UP000695022"/>
    </source>
</evidence>
<evidence type="ECO:0000259" key="3">
    <source>
        <dbReference type="Pfam" id="PF23390"/>
    </source>
</evidence>
<gene>
    <name evidence="5" type="primary">LOC106813198</name>
</gene>
<keyword evidence="1" id="KW-0853">WD repeat</keyword>
<evidence type="ECO:0000256" key="1">
    <source>
        <dbReference type="ARBA" id="ARBA00022574"/>
    </source>
</evidence>
<organism evidence="4 5">
    <name type="scientific">Priapulus caudatus</name>
    <name type="common">Priapulid worm</name>
    <dbReference type="NCBI Taxonomy" id="37621"/>
    <lineage>
        <taxon>Eukaryota</taxon>
        <taxon>Metazoa</taxon>
        <taxon>Ecdysozoa</taxon>
        <taxon>Scalidophora</taxon>
        <taxon>Priapulida</taxon>
        <taxon>Priapulimorpha</taxon>
        <taxon>Priapulimorphida</taxon>
        <taxon>Priapulidae</taxon>
        <taxon>Priapulus</taxon>
    </lineage>
</organism>
<protein>
    <submittedName>
        <fullName evidence="5">WD repeat-containing protein 35-like</fullName>
    </submittedName>
</protein>
<reference evidence="5" key="1">
    <citation type="submission" date="2025-08" db="UniProtKB">
        <authorList>
            <consortium name="RefSeq"/>
        </authorList>
    </citation>
    <scope>IDENTIFICATION</scope>
</reference>
<dbReference type="Proteomes" id="UP000695022">
    <property type="component" value="Unplaced"/>
</dbReference>
<dbReference type="InterPro" id="IPR056158">
    <property type="entry name" value="Beta-prop_IFT121_2nd"/>
</dbReference>
<dbReference type="RefSeq" id="XP_014672750.1">
    <property type="nucleotide sequence ID" value="XM_014817264.1"/>
</dbReference>
<feature type="domain" description="IFT121 second beta-propeller" evidence="3">
    <location>
        <begin position="18"/>
        <end position="340"/>
    </location>
</feature>
<keyword evidence="2" id="KW-0677">Repeat</keyword>
<dbReference type="SUPFAM" id="SSF50978">
    <property type="entry name" value="WD40 repeat-like"/>
    <property type="match status" value="1"/>
</dbReference>
<dbReference type="Pfam" id="PF23390">
    <property type="entry name" value="Beta-prop_WDR35_2nd"/>
    <property type="match status" value="1"/>
</dbReference>